<evidence type="ECO:0000256" key="1">
    <source>
        <dbReference type="ARBA" id="ARBA00022737"/>
    </source>
</evidence>
<dbReference type="GeneID" id="118407516"/>
<keyword evidence="1" id="KW-0677">Repeat</keyword>
<dbReference type="AlphaFoldDB" id="A0A9J7HQZ4"/>
<sequence length="691" mass="78256">MGTAEVAAGSEQELERFRVITKDITDHRAAVEDAVETGNSLLTQATGDDVHVIQERLGILEDRYANISSTANGRQQRLQQALPLARKFKDATEKLSDWLDKVEADMGTAEVAAGSEQEQEIFREYKKQVDGHKHLVANMNEAGAKVMELSPGEGTRSVEHKIANINQRYDSVIAAVQHRLEVIQAHCADIKDTTNRMDSELSATQARLDALELEEDQHAHIEPLQTQVDTSGLMADLEAVNDRWNSLASKVSEWEAKMETLSEWLSDTEELVTNQRPPSSQLKIIEAQLQEQKLLKRLVDDKKPTVDSLKQEAKQLSSIADPGDRRNIQQQLTDLFQRWDALTINTADRKQKLEDILEAAKDFKDAFDPLVEWVEATERKLSSQQPITTDPAKMEADTTEHQVITKDITDHRAAVEDAVETGKSLLTQATGDDVHVIQERLDILEDRYANISSTANGRQQRLQQALPLARKFKDATEKLSDWLDKVEADMATAEDAAMSEQEQEIFREYKKQVDEHKHLVANMNEAGAKVMELSPGEGARSVEHKIANINQRYDSVIAALSGKNEDSLNVSAEQEEEGLPQTQAQQLQEVIAQLRREVEDLRRLPELPRKLEDMSQDEMRTYVGILVRNVLRRPFKWKEEEKPPFWPCDIPFSSRRPSGNTTNWSDKMRIVIKAAFTYYDQKPVITRGMNN</sequence>
<dbReference type="SMART" id="SM00150">
    <property type="entry name" value="SPEC"/>
    <property type="match status" value="5"/>
</dbReference>
<dbReference type="CDD" id="cd00176">
    <property type="entry name" value="SPEC"/>
    <property type="match status" value="2"/>
</dbReference>
<dbReference type="Gene3D" id="1.20.58.60">
    <property type="match status" value="4"/>
</dbReference>
<dbReference type="RefSeq" id="XP_035663886.1">
    <property type="nucleotide sequence ID" value="XM_035807993.1"/>
</dbReference>
<dbReference type="FunFam" id="1.20.58.60:FF:000008">
    <property type="entry name" value="microtubule-actin cross-linking factor 1"/>
    <property type="match status" value="1"/>
</dbReference>
<dbReference type="InterPro" id="IPR002017">
    <property type="entry name" value="Spectrin_repeat"/>
</dbReference>
<dbReference type="Proteomes" id="UP000001554">
    <property type="component" value="Unplaced"/>
</dbReference>
<keyword evidence="3" id="KW-1185">Reference proteome</keyword>
<dbReference type="InterPro" id="IPR018159">
    <property type="entry name" value="Spectrin/alpha-actinin"/>
</dbReference>
<evidence type="ECO:0000313" key="4">
    <source>
        <dbReference type="RefSeq" id="XP_035663886.1"/>
    </source>
</evidence>
<feature type="coiled-coil region" evidence="2">
    <location>
        <begin position="483"/>
        <end position="526"/>
    </location>
</feature>
<dbReference type="OMA" id="MKQKDIW"/>
<dbReference type="PANTHER" id="PTHR11915">
    <property type="entry name" value="SPECTRIN/FILAMIN RELATED CYTOSKELETAL PROTEIN"/>
    <property type="match status" value="1"/>
</dbReference>
<accession>A0A9J7HQZ4</accession>
<name>A0A9J7HQZ4_BRAFL</name>
<dbReference type="SUPFAM" id="SSF46966">
    <property type="entry name" value="Spectrin repeat"/>
    <property type="match status" value="4"/>
</dbReference>
<reference evidence="4" key="1">
    <citation type="submission" date="2025-08" db="UniProtKB">
        <authorList>
            <consortium name="RefSeq"/>
        </authorList>
    </citation>
    <scope>IDENTIFICATION</scope>
    <source>
        <strain evidence="4">S238N-H82</strain>
        <tissue evidence="4">Testes</tissue>
    </source>
</reference>
<protein>
    <submittedName>
        <fullName evidence="4">Microtubule-actin cross-linking factor 1, isoforms 1/2/3/5-like isoform X1</fullName>
    </submittedName>
</protein>
<proteinExistence type="predicted"/>
<evidence type="ECO:0000313" key="3">
    <source>
        <dbReference type="Proteomes" id="UP000001554"/>
    </source>
</evidence>
<dbReference type="Pfam" id="PF00435">
    <property type="entry name" value="Spectrin"/>
    <property type="match status" value="5"/>
</dbReference>
<dbReference type="OrthoDB" id="10016565at2759"/>
<gene>
    <name evidence="4" type="primary">LOC118407516</name>
</gene>
<organism evidence="3 4">
    <name type="scientific">Branchiostoma floridae</name>
    <name type="common">Florida lancelet</name>
    <name type="synonym">Amphioxus</name>
    <dbReference type="NCBI Taxonomy" id="7739"/>
    <lineage>
        <taxon>Eukaryota</taxon>
        <taxon>Metazoa</taxon>
        <taxon>Chordata</taxon>
        <taxon>Cephalochordata</taxon>
        <taxon>Leptocardii</taxon>
        <taxon>Amphioxiformes</taxon>
        <taxon>Branchiostomatidae</taxon>
        <taxon>Branchiostoma</taxon>
    </lineage>
</organism>
<evidence type="ECO:0000256" key="2">
    <source>
        <dbReference type="SAM" id="Coils"/>
    </source>
</evidence>
<keyword evidence="2" id="KW-0175">Coiled coil</keyword>
<dbReference type="KEGG" id="bfo:118407516"/>